<feature type="compositionally biased region" description="Polar residues" evidence="6">
    <location>
        <begin position="523"/>
        <end position="541"/>
    </location>
</feature>
<dbReference type="PROSITE" id="PS00028">
    <property type="entry name" value="ZINC_FINGER_C2H2_1"/>
    <property type="match status" value="3"/>
</dbReference>
<gene>
    <name evidence="8" type="ORF">AVEN_96819_1</name>
</gene>
<feature type="domain" description="C2H2-type" evidence="7">
    <location>
        <begin position="559"/>
        <end position="587"/>
    </location>
</feature>
<dbReference type="Proteomes" id="UP000499080">
    <property type="component" value="Unassembled WGS sequence"/>
</dbReference>
<feature type="region of interest" description="Disordered" evidence="6">
    <location>
        <begin position="938"/>
        <end position="958"/>
    </location>
</feature>
<dbReference type="PROSITE" id="PS50157">
    <property type="entry name" value="ZINC_FINGER_C2H2_2"/>
    <property type="match status" value="1"/>
</dbReference>
<keyword evidence="4" id="KW-0862">Zinc</keyword>
<keyword evidence="1" id="KW-0479">Metal-binding</keyword>
<dbReference type="InterPro" id="IPR050688">
    <property type="entry name" value="Zinc_finger/UBP_domain"/>
</dbReference>
<evidence type="ECO:0000256" key="4">
    <source>
        <dbReference type="ARBA" id="ARBA00022833"/>
    </source>
</evidence>
<dbReference type="InterPro" id="IPR013087">
    <property type="entry name" value="Znf_C2H2_type"/>
</dbReference>
<proteinExistence type="predicted"/>
<feature type="compositionally biased region" description="Polar residues" evidence="6">
    <location>
        <begin position="679"/>
        <end position="705"/>
    </location>
</feature>
<protein>
    <recommendedName>
        <fullName evidence="7">C2H2-type domain-containing protein</fullName>
    </recommendedName>
</protein>
<evidence type="ECO:0000256" key="3">
    <source>
        <dbReference type="ARBA" id="ARBA00022771"/>
    </source>
</evidence>
<dbReference type="SMART" id="SM00355">
    <property type="entry name" value="ZnF_C2H2"/>
    <property type="match status" value="10"/>
</dbReference>
<feature type="region of interest" description="Disordered" evidence="6">
    <location>
        <begin position="300"/>
        <end position="344"/>
    </location>
</feature>
<evidence type="ECO:0000256" key="5">
    <source>
        <dbReference type="PROSITE-ProRule" id="PRU00042"/>
    </source>
</evidence>
<organism evidence="8 9">
    <name type="scientific">Araneus ventricosus</name>
    <name type="common">Orbweaver spider</name>
    <name type="synonym">Epeira ventricosa</name>
    <dbReference type="NCBI Taxonomy" id="182803"/>
    <lineage>
        <taxon>Eukaryota</taxon>
        <taxon>Metazoa</taxon>
        <taxon>Ecdysozoa</taxon>
        <taxon>Arthropoda</taxon>
        <taxon>Chelicerata</taxon>
        <taxon>Arachnida</taxon>
        <taxon>Araneae</taxon>
        <taxon>Araneomorphae</taxon>
        <taxon>Entelegynae</taxon>
        <taxon>Araneoidea</taxon>
        <taxon>Araneidae</taxon>
        <taxon>Araneus</taxon>
    </lineage>
</organism>
<dbReference type="AlphaFoldDB" id="A0A4Y1ZJV7"/>
<feature type="region of interest" description="Disordered" evidence="6">
    <location>
        <begin position="185"/>
        <end position="216"/>
    </location>
</feature>
<feature type="region of interest" description="Disordered" evidence="6">
    <location>
        <begin position="102"/>
        <end position="132"/>
    </location>
</feature>
<dbReference type="Gene3D" id="3.30.160.60">
    <property type="entry name" value="Classic Zinc Finger"/>
    <property type="match status" value="1"/>
</dbReference>
<dbReference type="GO" id="GO:0005634">
    <property type="term" value="C:nucleus"/>
    <property type="evidence" value="ECO:0007669"/>
    <property type="project" value="TreeGrafter"/>
</dbReference>
<accession>A0A4Y1ZJV7</accession>
<dbReference type="PANTHER" id="PTHR24403:SF100">
    <property type="entry name" value="C2H2-TYPE DOMAIN-CONTAINING PROTEIN"/>
    <property type="match status" value="1"/>
</dbReference>
<feature type="region of interest" description="Disordered" evidence="6">
    <location>
        <begin position="1"/>
        <end position="36"/>
    </location>
</feature>
<name>A0A4Y1ZJV7_ARAVE</name>
<keyword evidence="2" id="KW-0677">Repeat</keyword>
<evidence type="ECO:0000256" key="1">
    <source>
        <dbReference type="ARBA" id="ARBA00022723"/>
    </source>
</evidence>
<evidence type="ECO:0000256" key="6">
    <source>
        <dbReference type="SAM" id="MobiDB-lite"/>
    </source>
</evidence>
<keyword evidence="3 5" id="KW-0863">Zinc-finger</keyword>
<evidence type="ECO:0000313" key="8">
    <source>
        <dbReference type="EMBL" id="GBL54148.1"/>
    </source>
</evidence>
<evidence type="ECO:0000256" key="2">
    <source>
        <dbReference type="ARBA" id="ARBA00022737"/>
    </source>
</evidence>
<evidence type="ECO:0000259" key="7">
    <source>
        <dbReference type="PROSITE" id="PS50157"/>
    </source>
</evidence>
<sequence length="958" mass="104576">MRLGYQPIDTPGTEMYHPSNGSPRTANTWGRQNSKGDQTLGYLGVVNPVTPEEGVPLRGSCGKSPVSFLTPDEVQILRSITVTESPISLFPTVLESTVVKEENVENTGSHSEDSSKSPALQDGKTPPAVQIGSANSPIHMQQVEYFPFSLRCAFCDIELSSPSSFSEHILEIHSGCSESQIGVIQRRENQSPSPPSSGEKNQTENLCASSEEESPPFSCEKCKDKFENEASLLQHICYPSPFRSWSCVLCNHVAFKRRGLRFHMKNKHSSWKVRTDEFGLPVANLTPVAHRVPNAKRVKFSLPQTDGTPPPCILSSKSSPRDSQQSDLLSHEPPLLPTVEAGRPSLDLPTLDSQVITKFQCKKCSFEGPSENVVEAHMYDAHSPVFSSSYETTRCCSSPHIEATCGNHVSPTESETPVSARLQKCPLCSAICSNSVELLTHTCGAVGGEPDPPADSPNRNCPVCGFIVRAADEKVDSILRRHVYNKHSCQRCKFVEKMNGELKNHMRQCRGRLPSSGAIPKTSMGSQDKNTSNTIPPSKQSVVPLAKNPSQVGPRQPAHECENCGLKFTFKAHFELHCKSCHVASRRTNSGSNISTQLPLNKCRNCPFVGKNMEALNLHMTIAHSSVKSGLLPSQHPIRSNSSSIRPPPADRCEFDISFTNSQPGANGNAPGTPPCSQPVGNNSVLNDTPVSQESDLPSSRSQVRSDLPPSSIPNETCRIGNAINILFPISGFLPCTEASCGFKSFGSSYNICKRSLKRHLETHHKLQIRACHFWCFLCQCRITRHPAAHGCFKNSALLIPPDRPFEWKCDACDLSFPTEIGLKNHSLAHKLRNIKNSGAPLTLVKPKSIPRRARFAPVVPEPGDEFLPVPGAPINTDRLDILTPPATNSEEDSSILKPYITEIAALLEVDATEGSFNYFCNIVDQAVAEIQSSVLNGPPRDFASSSPAPPVNTKDPK</sequence>
<feature type="compositionally biased region" description="Low complexity" evidence="6">
    <location>
        <begin position="315"/>
        <end position="327"/>
    </location>
</feature>
<feature type="region of interest" description="Disordered" evidence="6">
    <location>
        <begin position="630"/>
        <end position="649"/>
    </location>
</feature>
<evidence type="ECO:0000313" key="9">
    <source>
        <dbReference type="Proteomes" id="UP000499080"/>
    </source>
</evidence>
<dbReference type="GO" id="GO:0008270">
    <property type="term" value="F:zinc ion binding"/>
    <property type="evidence" value="ECO:0007669"/>
    <property type="project" value="UniProtKB-KW"/>
</dbReference>
<feature type="compositionally biased region" description="Polar residues" evidence="6">
    <location>
        <begin position="19"/>
        <end position="36"/>
    </location>
</feature>
<dbReference type="OrthoDB" id="6473720at2759"/>
<feature type="compositionally biased region" description="Polar residues" evidence="6">
    <location>
        <begin position="196"/>
        <end position="208"/>
    </location>
</feature>
<reference evidence="8 9" key="1">
    <citation type="journal article" date="2019" name="Sci. Rep.">
        <title>Orb-weaving spider Araneus ventricosus genome elucidates the spidroin gene catalogue.</title>
        <authorList>
            <person name="Kono N."/>
            <person name="Nakamura H."/>
            <person name="Ohtoshi R."/>
            <person name="Moran D.A.P."/>
            <person name="Shinohara A."/>
            <person name="Yoshida Y."/>
            <person name="Fujiwara M."/>
            <person name="Mori M."/>
            <person name="Tomita M."/>
            <person name="Arakawa K."/>
        </authorList>
    </citation>
    <scope>NUCLEOTIDE SEQUENCE [LARGE SCALE GENOMIC DNA]</scope>
</reference>
<dbReference type="GO" id="GO:0045944">
    <property type="term" value="P:positive regulation of transcription by RNA polymerase II"/>
    <property type="evidence" value="ECO:0007669"/>
    <property type="project" value="TreeGrafter"/>
</dbReference>
<keyword evidence="9" id="KW-1185">Reference proteome</keyword>
<dbReference type="PANTHER" id="PTHR24403">
    <property type="entry name" value="ZINC FINGER PROTEIN"/>
    <property type="match status" value="1"/>
</dbReference>
<dbReference type="EMBL" id="BGPR01075220">
    <property type="protein sequence ID" value="GBL54148.1"/>
    <property type="molecule type" value="Genomic_DNA"/>
</dbReference>
<feature type="region of interest" description="Disordered" evidence="6">
    <location>
        <begin position="664"/>
        <end position="712"/>
    </location>
</feature>
<comment type="caution">
    <text evidence="8">The sequence shown here is derived from an EMBL/GenBank/DDBJ whole genome shotgun (WGS) entry which is preliminary data.</text>
</comment>
<feature type="region of interest" description="Disordered" evidence="6">
    <location>
        <begin position="511"/>
        <end position="556"/>
    </location>
</feature>